<comment type="caution">
    <text evidence="1">The sequence shown here is derived from an EMBL/GenBank/DDBJ whole genome shotgun (WGS) entry which is preliminary data.</text>
</comment>
<organism evidence="1 2">
    <name type="scientific">Mycobacteroides chelonae</name>
    <name type="common">Mycobacterium chelonae</name>
    <dbReference type="NCBI Taxonomy" id="1774"/>
    <lineage>
        <taxon>Bacteria</taxon>
        <taxon>Bacillati</taxon>
        <taxon>Actinomycetota</taxon>
        <taxon>Actinomycetes</taxon>
        <taxon>Mycobacteriales</taxon>
        <taxon>Mycobacteriaceae</taxon>
        <taxon>Mycobacteroides</taxon>
    </lineage>
</organism>
<evidence type="ECO:0000313" key="2">
    <source>
        <dbReference type="Proteomes" id="UP000179441"/>
    </source>
</evidence>
<protein>
    <submittedName>
        <fullName evidence="1">Uncharacterized protein</fullName>
    </submittedName>
</protein>
<proteinExistence type="predicted"/>
<name>A0A1S1LX26_MYCCH</name>
<dbReference type="EMBL" id="MLIS01000042">
    <property type="protein sequence ID" value="OHU75901.1"/>
    <property type="molecule type" value="Genomic_DNA"/>
</dbReference>
<sequence>MSGQGEAETALNADRYRAATQDTIGTLIELNRSKRPNILVAGLAITAESAQAGYLISELLSTGTDYVTYFGNSLEEALSGAIRLIRHTSKVTGDRHSESWILVADRDERLRRYFDPLGEGAGEGMTRHVRLACKHAVRRP</sequence>
<gene>
    <name evidence="1" type="ORF">BKG84_25820</name>
</gene>
<evidence type="ECO:0000313" key="1">
    <source>
        <dbReference type="EMBL" id="OHU75901.1"/>
    </source>
</evidence>
<dbReference type="Proteomes" id="UP000179441">
    <property type="component" value="Unassembled WGS sequence"/>
</dbReference>
<reference evidence="1 2" key="1">
    <citation type="submission" date="2016-10" db="EMBL/GenBank/DDBJ databases">
        <title>Evaluation of Human, Veterinary and Environmental Mycobacterium chelonae Isolates by Core Genome Phylogenomic Analysis, Targeted Gene Comparison, and Anti-microbial Susceptibility Patterns: A Tale of Mistaken Identities.</title>
        <authorList>
            <person name="Fogelson S.B."/>
            <person name="Camus A.C."/>
            <person name="Lorenz W."/>
            <person name="Vasireddy R."/>
            <person name="Vasireddy S."/>
            <person name="Smith T."/>
            <person name="Brown-Elliott B.A."/>
            <person name="Wallace R.J.Jr."/>
            <person name="Hasan N.A."/>
            <person name="Reischl U."/>
            <person name="Sanchez S."/>
        </authorList>
    </citation>
    <scope>NUCLEOTIDE SEQUENCE [LARGE SCALE GENOMIC DNA]</scope>
    <source>
        <strain evidence="1 2">15518</strain>
    </source>
</reference>
<accession>A0A1S1LX26</accession>
<dbReference type="AlphaFoldDB" id="A0A1S1LX26"/>
<keyword evidence="2" id="KW-1185">Reference proteome</keyword>